<sequence>MRRTFCSLALLSLAVSAQAKNVSCNIESDYDLSINDQSVILTRESGTPKWIVIRGDRLFVDDRWVALGKEDRRRIADFDRGTREIMPLAREIGREAAGIAFTALGEVAAGFSSDPTETRAKLDQARKKIDTRLARSITVNRFDGGDLGEGIGQAVSEVVPLVIGDIVGGAVRAALSGDTQRLEQMEGLDKQIEARIEPRAKALEQRAEQLCGKMEALDRLDSALAYRLPGGAALDMLRIKPEVDADAEK</sequence>
<evidence type="ECO:0000313" key="3">
    <source>
        <dbReference type="Proteomes" id="UP001254759"/>
    </source>
</evidence>
<reference evidence="2 3" key="1">
    <citation type="submission" date="2023-07" db="EMBL/GenBank/DDBJ databases">
        <title>Sorghum-associated microbial communities from plants grown in Nebraska, USA.</title>
        <authorList>
            <person name="Schachtman D."/>
        </authorList>
    </citation>
    <scope>NUCLEOTIDE SEQUENCE [LARGE SCALE GENOMIC DNA]</scope>
    <source>
        <strain evidence="2 3">BE107</strain>
    </source>
</reference>
<proteinExistence type="predicted"/>
<keyword evidence="1" id="KW-0732">Signal</keyword>
<dbReference type="Pfam" id="PF11101">
    <property type="entry name" value="DUF2884"/>
    <property type="match status" value="1"/>
</dbReference>
<evidence type="ECO:0000313" key="2">
    <source>
        <dbReference type="EMBL" id="MDR6841414.1"/>
    </source>
</evidence>
<protein>
    <recommendedName>
        <fullName evidence="4">DUF2884 family protein</fullName>
    </recommendedName>
</protein>
<feature type="signal peptide" evidence="1">
    <location>
        <begin position="1"/>
        <end position="19"/>
    </location>
</feature>
<dbReference type="RefSeq" id="WP_310092157.1">
    <property type="nucleotide sequence ID" value="NZ_JAVDTT010000002.1"/>
</dbReference>
<dbReference type="InterPro" id="IPR021307">
    <property type="entry name" value="DUF2884"/>
</dbReference>
<accession>A0ABU1RTG8</accession>
<evidence type="ECO:0008006" key="4">
    <source>
        <dbReference type="Google" id="ProtNLM"/>
    </source>
</evidence>
<keyword evidence="3" id="KW-1185">Reference proteome</keyword>
<comment type="caution">
    <text evidence="2">The sequence shown here is derived from an EMBL/GenBank/DDBJ whole genome shotgun (WGS) entry which is preliminary data.</text>
</comment>
<feature type="chain" id="PRO_5045331344" description="DUF2884 family protein" evidence="1">
    <location>
        <begin position="20"/>
        <end position="249"/>
    </location>
</feature>
<dbReference type="EMBL" id="JAVDTT010000002">
    <property type="protein sequence ID" value="MDR6841414.1"/>
    <property type="molecule type" value="Genomic_DNA"/>
</dbReference>
<organism evidence="2 3">
    <name type="scientific">Pseudoxanthomonas sacheonensis</name>
    <dbReference type="NCBI Taxonomy" id="443615"/>
    <lineage>
        <taxon>Bacteria</taxon>
        <taxon>Pseudomonadati</taxon>
        <taxon>Pseudomonadota</taxon>
        <taxon>Gammaproteobacteria</taxon>
        <taxon>Lysobacterales</taxon>
        <taxon>Lysobacteraceae</taxon>
        <taxon>Pseudoxanthomonas</taxon>
    </lineage>
</organism>
<gene>
    <name evidence="2" type="ORF">J2W94_001699</name>
</gene>
<dbReference type="Proteomes" id="UP001254759">
    <property type="component" value="Unassembled WGS sequence"/>
</dbReference>
<name>A0ABU1RTG8_9GAMM</name>
<evidence type="ECO:0000256" key="1">
    <source>
        <dbReference type="SAM" id="SignalP"/>
    </source>
</evidence>